<dbReference type="RefSeq" id="WP_248665162.1">
    <property type="nucleotide sequence ID" value="NZ_JALPRX010000006.1"/>
</dbReference>
<dbReference type="EMBL" id="JALPRX010000006">
    <property type="protein sequence ID" value="MCK8783038.1"/>
    <property type="molecule type" value="Genomic_DNA"/>
</dbReference>
<keyword evidence="5" id="KW-0472">Membrane</keyword>
<evidence type="ECO:0000313" key="8">
    <source>
        <dbReference type="Proteomes" id="UP001139516"/>
    </source>
</evidence>
<comment type="subcellular location">
    <subcellularLocation>
        <location evidence="1">Cell membrane</location>
        <topology evidence="1">Peripheral membrane protein</topology>
        <orientation evidence="1">Cytoplasmic side</orientation>
    </subcellularLocation>
</comment>
<keyword evidence="3" id="KW-0547">Nucleotide-binding</keyword>
<dbReference type="Proteomes" id="UP001139516">
    <property type="component" value="Unassembled WGS sequence"/>
</dbReference>
<sequence length="329" mass="32765">MRPKQFQAASMAEAMALVRAEFGADAIILSCERRGDLVELAAAAEPEIEDPAPPSPSAAGRPSAEAVALALRRHNLPAALAAPLAARCAALPLEAGLADSFAFMPLPDGIGRPLLLAGPHGAGKTLSCAKLATRMVLSGVSPLVISADGMRAGGPEQLAAFTRLLGLDLAVVRHRTMLASVLAQRPGGGTPVLIDAAGCDPADPEQAAALRSLVATAGASVLLVLPAGLDPDEAAELGTAFAALGATHLLPTRLDAARRLGGVLAAAAAGGLALTEAGIGPGAAHGLLRLSPAVLAERLLAMPAQGGAGVAPLAPRPAFAAPSVEEQPR</sequence>
<evidence type="ECO:0000313" key="7">
    <source>
        <dbReference type="EMBL" id="MCK8783038.1"/>
    </source>
</evidence>
<dbReference type="GO" id="GO:0005525">
    <property type="term" value="F:GTP binding"/>
    <property type="evidence" value="ECO:0007669"/>
    <property type="project" value="UniProtKB-KW"/>
</dbReference>
<dbReference type="SMART" id="SM00962">
    <property type="entry name" value="SRP54"/>
    <property type="match status" value="1"/>
</dbReference>
<dbReference type="PANTHER" id="PTHR43134:SF3">
    <property type="entry name" value="FLAGELLAR BIOSYNTHESIS PROTEIN FLHF"/>
    <property type="match status" value="1"/>
</dbReference>
<dbReference type="SUPFAM" id="SSF52540">
    <property type="entry name" value="P-loop containing nucleoside triphosphate hydrolases"/>
    <property type="match status" value="1"/>
</dbReference>
<dbReference type="GO" id="GO:0006614">
    <property type="term" value="P:SRP-dependent cotranslational protein targeting to membrane"/>
    <property type="evidence" value="ECO:0007669"/>
    <property type="project" value="InterPro"/>
</dbReference>
<evidence type="ECO:0000259" key="6">
    <source>
        <dbReference type="SMART" id="SM00962"/>
    </source>
</evidence>
<dbReference type="Pfam" id="PF00448">
    <property type="entry name" value="SRP54"/>
    <property type="match status" value="1"/>
</dbReference>
<dbReference type="InterPro" id="IPR000897">
    <property type="entry name" value="SRP54_GTPase_dom"/>
</dbReference>
<dbReference type="GO" id="GO:0003924">
    <property type="term" value="F:GTPase activity"/>
    <property type="evidence" value="ECO:0007669"/>
    <property type="project" value="TreeGrafter"/>
</dbReference>
<protein>
    <recommendedName>
        <fullName evidence="6">SRP54-type proteins GTP-binding domain-containing protein</fullName>
    </recommendedName>
</protein>
<evidence type="ECO:0000256" key="1">
    <source>
        <dbReference type="ARBA" id="ARBA00004413"/>
    </source>
</evidence>
<dbReference type="GO" id="GO:0005047">
    <property type="term" value="F:signal recognition particle binding"/>
    <property type="evidence" value="ECO:0007669"/>
    <property type="project" value="TreeGrafter"/>
</dbReference>
<gene>
    <name evidence="7" type="ORF">M0638_01410</name>
</gene>
<keyword evidence="4" id="KW-0342">GTP-binding</keyword>
<evidence type="ECO:0000256" key="2">
    <source>
        <dbReference type="ARBA" id="ARBA00008531"/>
    </source>
</evidence>
<keyword evidence="8" id="KW-1185">Reference proteome</keyword>
<reference evidence="7" key="1">
    <citation type="submission" date="2022-04" db="EMBL/GenBank/DDBJ databases">
        <title>Roseomonas acroporae sp. nov., isolated from coral Acropora digitifera.</title>
        <authorList>
            <person name="Sun H."/>
        </authorList>
    </citation>
    <scope>NUCLEOTIDE SEQUENCE</scope>
    <source>
        <strain evidence="7">NAR14</strain>
    </source>
</reference>
<comment type="caution">
    <text evidence="7">The sequence shown here is derived from an EMBL/GenBank/DDBJ whole genome shotgun (WGS) entry which is preliminary data.</text>
</comment>
<dbReference type="AlphaFoldDB" id="A0A9X1Y4F3"/>
<evidence type="ECO:0000256" key="4">
    <source>
        <dbReference type="ARBA" id="ARBA00023134"/>
    </source>
</evidence>
<organism evidence="7 8">
    <name type="scientific">Roseomonas acroporae</name>
    <dbReference type="NCBI Taxonomy" id="2937791"/>
    <lineage>
        <taxon>Bacteria</taxon>
        <taxon>Pseudomonadati</taxon>
        <taxon>Pseudomonadota</taxon>
        <taxon>Alphaproteobacteria</taxon>
        <taxon>Acetobacterales</taxon>
        <taxon>Roseomonadaceae</taxon>
        <taxon>Roseomonas</taxon>
    </lineage>
</organism>
<name>A0A9X1Y4F3_9PROT</name>
<dbReference type="Gene3D" id="3.40.50.300">
    <property type="entry name" value="P-loop containing nucleotide triphosphate hydrolases"/>
    <property type="match status" value="1"/>
</dbReference>
<proteinExistence type="inferred from homology"/>
<accession>A0A9X1Y4F3</accession>
<evidence type="ECO:0000256" key="5">
    <source>
        <dbReference type="ARBA" id="ARBA00023136"/>
    </source>
</evidence>
<evidence type="ECO:0000256" key="3">
    <source>
        <dbReference type="ARBA" id="ARBA00022741"/>
    </source>
</evidence>
<dbReference type="InterPro" id="IPR027417">
    <property type="entry name" value="P-loop_NTPase"/>
</dbReference>
<feature type="domain" description="SRP54-type proteins GTP-binding" evidence="6">
    <location>
        <begin position="111"/>
        <end position="301"/>
    </location>
</feature>
<dbReference type="GO" id="GO:0005886">
    <property type="term" value="C:plasma membrane"/>
    <property type="evidence" value="ECO:0007669"/>
    <property type="project" value="UniProtKB-SubCell"/>
</dbReference>
<comment type="similarity">
    <text evidence="2">Belongs to the GTP-binding SRP family.</text>
</comment>
<dbReference type="PANTHER" id="PTHR43134">
    <property type="entry name" value="SIGNAL RECOGNITION PARTICLE RECEPTOR SUBUNIT ALPHA"/>
    <property type="match status" value="1"/>
</dbReference>